<evidence type="ECO:0000256" key="1">
    <source>
        <dbReference type="ARBA" id="ARBA00023157"/>
    </source>
</evidence>
<gene>
    <name evidence="5" type="ORF">Bca52824_068780</name>
</gene>
<dbReference type="PROSITE" id="PS51485">
    <property type="entry name" value="PHYTOCYANIN"/>
    <property type="match status" value="2"/>
</dbReference>
<feature type="domain" description="Phytocyanin" evidence="4">
    <location>
        <begin position="144"/>
        <end position="247"/>
    </location>
</feature>
<dbReference type="SUPFAM" id="SSF49503">
    <property type="entry name" value="Cupredoxins"/>
    <property type="match status" value="2"/>
</dbReference>
<dbReference type="PANTHER" id="PTHR33021">
    <property type="entry name" value="BLUE COPPER PROTEIN"/>
    <property type="match status" value="1"/>
</dbReference>
<evidence type="ECO:0000256" key="2">
    <source>
        <dbReference type="ARBA" id="ARBA00023180"/>
    </source>
</evidence>
<evidence type="ECO:0000313" key="6">
    <source>
        <dbReference type="Proteomes" id="UP000886595"/>
    </source>
</evidence>
<dbReference type="InterPro" id="IPR003245">
    <property type="entry name" value="Phytocyanin_dom"/>
</dbReference>
<dbReference type="InterPro" id="IPR039391">
    <property type="entry name" value="Phytocyanin-like"/>
</dbReference>
<keyword evidence="6" id="KW-1185">Reference proteome</keyword>
<keyword evidence="2" id="KW-0325">Glycoprotein</keyword>
<dbReference type="AlphaFoldDB" id="A0A8X7Q157"/>
<dbReference type="GO" id="GO:0009055">
    <property type="term" value="F:electron transfer activity"/>
    <property type="evidence" value="ECO:0007669"/>
    <property type="project" value="InterPro"/>
</dbReference>
<proteinExistence type="predicted"/>
<dbReference type="OrthoDB" id="687943at2759"/>
<dbReference type="GO" id="GO:0005886">
    <property type="term" value="C:plasma membrane"/>
    <property type="evidence" value="ECO:0007669"/>
    <property type="project" value="TreeGrafter"/>
</dbReference>
<dbReference type="PROSITE" id="PS51257">
    <property type="entry name" value="PROKAR_LIPOPROTEIN"/>
    <property type="match status" value="1"/>
</dbReference>
<dbReference type="PANTHER" id="PTHR33021:SF235">
    <property type="entry name" value="COPPER ION BINDING _ ELECTRON CARRIER PROTEIN-RELATED"/>
    <property type="match status" value="1"/>
</dbReference>
<dbReference type="Gene3D" id="2.60.40.420">
    <property type="entry name" value="Cupredoxins - blue copper proteins"/>
    <property type="match status" value="2"/>
</dbReference>
<reference evidence="5 6" key="1">
    <citation type="submission" date="2020-02" db="EMBL/GenBank/DDBJ databases">
        <authorList>
            <person name="Ma Q."/>
            <person name="Huang Y."/>
            <person name="Song X."/>
            <person name="Pei D."/>
        </authorList>
    </citation>
    <scope>NUCLEOTIDE SEQUENCE [LARGE SCALE GENOMIC DNA]</scope>
    <source>
        <strain evidence="5">Sxm20200214</strain>
        <tissue evidence="5">Leaf</tissue>
    </source>
</reference>
<feature type="domain" description="Phytocyanin" evidence="4">
    <location>
        <begin position="24"/>
        <end position="125"/>
    </location>
</feature>
<protein>
    <recommendedName>
        <fullName evidence="4">Phytocyanin domain-containing protein</fullName>
    </recommendedName>
</protein>
<feature type="signal peptide" evidence="3">
    <location>
        <begin position="1"/>
        <end position="22"/>
    </location>
</feature>
<evidence type="ECO:0000256" key="3">
    <source>
        <dbReference type="SAM" id="SignalP"/>
    </source>
</evidence>
<name>A0A8X7Q157_BRACI</name>
<evidence type="ECO:0000259" key="4">
    <source>
        <dbReference type="PROSITE" id="PS51485"/>
    </source>
</evidence>
<dbReference type="InterPro" id="IPR008972">
    <property type="entry name" value="Cupredoxin"/>
</dbReference>
<sequence>MATTTRMFCFVLVMVLMGCCCSAKIYKVGDSKGWTAKKGSYYEWARRKEFQVGDSLLFEYDGSVNDVTQVSSRLEYRFCNSLSPKAVYNTGHDVVTLTEPGYHFFISSNHSQCIAGQKLVVFVVHDHPMIPPPPPPRKILPFGKDYKVGDSNEWRVPEDSDLYSKWSEEKQFHVGDNLLFYYNDQVDDVLEINSDLEFKSCDTTSPVAVHNGGQDLIRLTKPGIRYFITSKIGHCEAGLKLRVVVRPLSKSVPRKTQLSPFDRLIKWLHESFRPRPITNNSFLFFV</sequence>
<dbReference type="EMBL" id="JAAMPC010000014">
    <property type="protein sequence ID" value="KAG2261701.1"/>
    <property type="molecule type" value="Genomic_DNA"/>
</dbReference>
<keyword evidence="1" id="KW-1015">Disulfide bond</keyword>
<dbReference type="Proteomes" id="UP000886595">
    <property type="component" value="Unassembled WGS sequence"/>
</dbReference>
<evidence type="ECO:0000313" key="5">
    <source>
        <dbReference type="EMBL" id="KAG2261701.1"/>
    </source>
</evidence>
<dbReference type="Pfam" id="PF02298">
    <property type="entry name" value="Cu_bind_like"/>
    <property type="match status" value="2"/>
</dbReference>
<accession>A0A8X7Q157</accession>
<comment type="caution">
    <text evidence="5">The sequence shown here is derived from an EMBL/GenBank/DDBJ whole genome shotgun (WGS) entry which is preliminary data.</text>
</comment>
<organism evidence="5 6">
    <name type="scientific">Brassica carinata</name>
    <name type="common">Ethiopian mustard</name>
    <name type="synonym">Abyssinian cabbage</name>
    <dbReference type="NCBI Taxonomy" id="52824"/>
    <lineage>
        <taxon>Eukaryota</taxon>
        <taxon>Viridiplantae</taxon>
        <taxon>Streptophyta</taxon>
        <taxon>Embryophyta</taxon>
        <taxon>Tracheophyta</taxon>
        <taxon>Spermatophyta</taxon>
        <taxon>Magnoliopsida</taxon>
        <taxon>eudicotyledons</taxon>
        <taxon>Gunneridae</taxon>
        <taxon>Pentapetalae</taxon>
        <taxon>rosids</taxon>
        <taxon>malvids</taxon>
        <taxon>Brassicales</taxon>
        <taxon>Brassicaceae</taxon>
        <taxon>Brassiceae</taxon>
        <taxon>Brassica</taxon>
    </lineage>
</organism>
<dbReference type="FunFam" id="2.60.40.420:FF:000034">
    <property type="entry name" value="Cupredoxin superfamily protein"/>
    <property type="match status" value="2"/>
</dbReference>
<keyword evidence="3" id="KW-0732">Signal</keyword>
<feature type="chain" id="PRO_5036452928" description="Phytocyanin domain-containing protein" evidence="3">
    <location>
        <begin position="23"/>
        <end position="286"/>
    </location>
</feature>